<reference evidence="2" key="2">
    <citation type="submission" date="2023-07" db="EMBL/GenBank/DDBJ databases">
        <authorList>
            <person name="Jung D.-H."/>
        </authorList>
    </citation>
    <scope>NUCLEOTIDE SEQUENCE [LARGE SCALE GENOMIC DNA]</scope>
    <source>
        <strain evidence="2">JA-25</strain>
    </source>
</reference>
<evidence type="ECO:0000313" key="1">
    <source>
        <dbReference type="EMBL" id="NID09380.1"/>
    </source>
</evidence>
<comment type="caution">
    <text evidence="1">The sequence shown here is derived from an EMBL/GenBank/DDBJ whole genome shotgun (WGS) entry which is preliminary data.</text>
</comment>
<keyword evidence="2" id="KW-1185">Reference proteome</keyword>
<dbReference type="Proteomes" id="UP000606008">
    <property type="component" value="Unassembled WGS sequence"/>
</dbReference>
<sequence>MIRYELNGVGIDPPVGVDSLTLTKSRHRQYWGFFHRNLGIVAGLGSLRFTDPTAVRILAAGFGQINPTTTFAIRGDGLDYEAAIDYDSYSRIGEGIAVGLIDNSVADLIAARSATKYELPLDQSSSLSGRSIGDPLTLELTPTVSLRTVVQRSTGSGLPFAGLADPSMPVTVWANATAEPVTVLMQGRIQASVTVGSVSSYTLATNGTTLLQVTPSAGVITGLINKAVTVAANSSLVLTVTTGGTQTIAYDGATYLTLTQLPPTTSSQVYGIRLDTAVRVLLDAMGLTDLALSSDWLDTYGSGMLSTATGLAGKSATISLSLADLLGNLTTLHYLKTGLTAGGALSIESRAGSELPQVPFAYDQIASLAIKRATDFVFGAVTAGYDVPGDTAQRLTDSFRKRTYPTVATLSKNELVLKPTWVTDPDRIEQARRGQLSANADKTGEVFYLTVDNDFLDAECLYYQWAEWWDYDTLPELHTLQIRTDQPTYLNLGEEIGYDGPDSLTTYGLLLDAQYNLLDSMLTVSLLVR</sequence>
<organism evidence="1 2">
    <name type="scientific">Fibrivirga algicola</name>
    <dbReference type="NCBI Taxonomy" id="2950420"/>
    <lineage>
        <taxon>Bacteria</taxon>
        <taxon>Pseudomonadati</taxon>
        <taxon>Bacteroidota</taxon>
        <taxon>Cytophagia</taxon>
        <taxon>Cytophagales</taxon>
        <taxon>Spirosomataceae</taxon>
        <taxon>Fibrivirga</taxon>
    </lineage>
</organism>
<protein>
    <submittedName>
        <fullName evidence="1">Uncharacterized protein</fullName>
    </submittedName>
</protein>
<evidence type="ECO:0000313" key="2">
    <source>
        <dbReference type="Proteomes" id="UP000606008"/>
    </source>
</evidence>
<dbReference type="RefSeq" id="WP_166691012.1">
    <property type="nucleotide sequence ID" value="NZ_WAEL01000001.1"/>
</dbReference>
<reference evidence="2" key="1">
    <citation type="submission" date="2019-09" db="EMBL/GenBank/DDBJ databases">
        <authorList>
            <person name="Jung D.-H."/>
        </authorList>
    </citation>
    <scope>NUCLEOTIDE SEQUENCE [LARGE SCALE GENOMIC DNA]</scope>
    <source>
        <strain evidence="2">JA-25</strain>
    </source>
</reference>
<accession>A0ABX0QAT4</accession>
<proteinExistence type="predicted"/>
<name>A0ABX0QAT4_9BACT</name>
<gene>
    <name evidence="1" type="ORF">F7231_04295</name>
</gene>
<dbReference type="EMBL" id="WAEL01000001">
    <property type="protein sequence ID" value="NID09380.1"/>
    <property type="molecule type" value="Genomic_DNA"/>
</dbReference>